<dbReference type="eggNOG" id="ENOG5032RRG">
    <property type="taxonomic scope" value="Bacteria"/>
</dbReference>
<evidence type="ECO:0000313" key="1">
    <source>
        <dbReference type="EMBL" id="AFZ54342.1"/>
    </source>
</evidence>
<dbReference type="EMBL" id="CP003947">
    <property type="protein sequence ID" value="AFZ54342.1"/>
    <property type="molecule type" value="Genomic_DNA"/>
</dbReference>
<evidence type="ECO:0008006" key="3">
    <source>
        <dbReference type="Google" id="ProtNLM"/>
    </source>
</evidence>
<keyword evidence="2" id="KW-1185">Reference proteome</keyword>
<dbReference type="STRING" id="755178.Cyan10605_2257"/>
<gene>
    <name evidence="1" type="ordered locus">Cyan10605_2257</name>
</gene>
<reference evidence="2" key="1">
    <citation type="journal article" date="2013" name="Proc. Natl. Acad. Sci. U.S.A.">
        <title>Improving the coverage of the cyanobacterial phylum using diversity-driven genome sequencing.</title>
        <authorList>
            <person name="Shih P.M."/>
            <person name="Wu D."/>
            <person name="Latifi A."/>
            <person name="Axen S.D."/>
            <person name="Fewer D.P."/>
            <person name="Talla E."/>
            <person name="Calteau A."/>
            <person name="Cai F."/>
            <person name="Tandeau de Marsac N."/>
            <person name="Rippka R."/>
            <person name="Herdman M."/>
            <person name="Sivonen K."/>
            <person name="Coursin T."/>
            <person name="Laurent T."/>
            <person name="Goodwin L."/>
            <person name="Nolan M."/>
            <person name="Davenport K.W."/>
            <person name="Han C.S."/>
            <person name="Rubin E.M."/>
            <person name="Eisen J.A."/>
            <person name="Woyke T."/>
            <person name="Gugger M."/>
            <person name="Kerfeld C.A."/>
        </authorList>
    </citation>
    <scope>NUCLEOTIDE SEQUENCE [LARGE SCALE GENOMIC DNA]</scope>
    <source>
        <strain evidence="2">PCC 10605</strain>
    </source>
</reference>
<dbReference type="Proteomes" id="UP000010480">
    <property type="component" value="Chromosome"/>
</dbReference>
<dbReference type="HOGENOM" id="CLU_179865_0_0_3"/>
<protein>
    <recommendedName>
        <fullName evidence="3">DUF4258 domain-containing protein</fullName>
    </recommendedName>
</protein>
<sequence>MNNSEKDSILFEIITPLGFVVRTTVGYWNIISTVKHPIMQNRLEDVMQTLMSPDEIRVSKNDEKVFLFYRADGNKRWVCAVSKKLEIDGFLITAYRTSAIKEGILLWQK</sequence>
<proteinExistence type="predicted"/>
<dbReference type="KEGG" id="can:Cyan10605_2257"/>
<dbReference type="AlphaFoldDB" id="K9Z6H1"/>
<name>K9Z6H1_CYAAP</name>
<organism evidence="1 2">
    <name type="scientific">Cyanobacterium aponinum (strain PCC 10605)</name>
    <dbReference type="NCBI Taxonomy" id="755178"/>
    <lineage>
        <taxon>Bacteria</taxon>
        <taxon>Bacillati</taxon>
        <taxon>Cyanobacteriota</taxon>
        <taxon>Cyanophyceae</taxon>
        <taxon>Oscillatoriophycideae</taxon>
        <taxon>Chroococcales</taxon>
        <taxon>Geminocystaceae</taxon>
        <taxon>Cyanobacterium</taxon>
    </lineage>
</organism>
<dbReference type="RefSeq" id="WP_015220066.1">
    <property type="nucleotide sequence ID" value="NC_019776.1"/>
</dbReference>
<accession>K9Z6H1</accession>
<evidence type="ECO:0000313" key="2">
    <source>
        <dbReference type="Proteomes" id="UP000010480"/>
    </source>
</evidence>